<evidence type="ECO:0000256" key="2">
    <source>
        <dbReference type="SAM" id="Phobius"/>
    </source>
</evidence>
<keyword evidence="4" id="KW-1185">Reference proteome</keyword>
<protein>
    <recommendedName>
        <fullName evidence="5">Extracellular matrix-binding ebh</fullName>
    </recommendedName>
</protein>
<keyword evidence="1" id="KW-0175">Coiled coil</keyword>
<keyword evidence="2" id="KW-0472">Membrane</keyword>
<feature type="coiled-coil region" evidence="1">
    <location>
        <begin position="1575"/>
        <end position="1606"/>
    </location>
</feature>
<dbReference type="Gene3D" id="1.20.5.1230">
    <property type="entry name" value="Apolipoprotein A-I"/>
    <property type="match status" value="1"/>
</dbReference>
<feature type="coiled-coil region" evidence="1">
    <location>
        <begin position="1882"/>
        <end position="1927"/>
    </location>
</feature>
<comment type="caution">
    <text evidence="3">The sequence shown here is derived from an EMBL/GenBank/DDBJ whole genome shotgun (WGS) entry which is preliminary data.</text>
</comment>
<keyword evidence="2" id="KW-0812">Transmembrane</keyword>
<feature type="coiled-coil region" evidence="1">
    <location>
        <begin position="2583"/>
        <end position="2610"/>
    </location>
</feature>
<evidence type="ECO:0000256" key="1">
    <source>
        <dbReference type="SAM" id="Coils"/>
    </source>
</evidence>
<dbReference type="RefSeq" id="XP_028869363.1">
    <property type="nucleotide sequence ID" value="XM_029013530.1"/>
</dbReference>
<dbReference type="Proteomes" id="UP000236319">
    <property type="component" value="Unassembled WGS sequence"/>
</dbReference>
<organism evidence="3 4">
    <name type="scientific">Babesia ovata</name>
    <dbReference type="NCBI Taxonomy" id="189622"/>
    <lineage>
        <taxon>Eukaryota</taxon>
        <taxon>Sar</taxon>
        <taxon>Alveolata</taxon>
        <taxon>Apicomplexa</taxon>
        <taxon>Aconoidasida</taxon>
        <taxon>Piroplasmida</taxon>
        <taxon>Babesiidae</taxon>
        <taxon>Babesia</taxon>
    </lineage>
</organism>
<sequence length="3624" mass="405214">MSFLHGVLDTLKNDESVTTYDNNPLNDINNVLRDLHDNVGKGRQAFPEAVSKVSEWLNRHGEQVEERTRGVKDKLGELIGKLSSDAGEYYEEVKGQEGKPLVQQLEAWMKTLKGIDIDLKNSETKHIELLDSSLKNNVMHNIASIRSALDVLKSLAHDKKFIVQVGEVDNALMKQSIMMLQRINAETEGAHAALEEKRKSAIADINRDFPELQKTVDDDFGRIIDHIGSLREAKNKCFEKINDALQKAKTTIEFHIAHVDKRYKIPIPAMIEDIKKALRCFDKSDVMAGGNTKNCRLHNDVEGIKCKVKEIEDTYKGKLISVKAKVDKAVDEAVKHLTEVDDAVRKGLLKAREDIQNGLDGYVGKLKSALEAGMSVATGKLSDMKGLNAFESALIGDLSTLQGLAKSMHKDAKDNLAFSLEVLFFYLQRSKQSALPSIDILKSVESVLKSAISGKIEAVIPDGSRDLKQIKFSDNALMKEYFNETKTAADGGVGDGILTGHIKGIKNQFGDVITKDTSGNYKVDANKIMGYDDKEGGGVRPSFDIAIKAILQKIETLEKLPGEVGQMKTEIESAMIRLSKEFTNLDAEIGAIERNFNEADQRLHEAISAVHDSVYTAHSIAAQAVEAVQMAVIDAVQRGFNGAQSAVHELTQNVTQEAKRAFQFVTKQVQELFAEARKADLEALKTLITKQSYEVRTKINDNKSSGLKGFLTKFKERFVTPIGEFDVSLTPPPKASGVMLASPKTFNEWASKLYYTFNQLIEELKTQDDYKHVHSNVEPSRQSLQTLLQGLHASGHFNHTFNTNLDNLNNALHNFEPKRFSAPCSIVLDALKDGLNALATQLGFAYVNSYSGQPWEPGYEENHAKIFFTLISPVFHKLHRLFYKCTKDWIEVTINGNSTSEKHKDALKTFLQDQGYDIQNLINKQHTGWDVAGKLDIGFHTYGEFTNFNIREKRFDLYLESHKKSKNSAAVLQKLFTHTNQYIRVGHLVHSPSTRYPCSVYEQLCWLNGLPHNFVFEPLCKYFMQLFEKPQDMRHKEYHEIDPHLLKQEAYPYVITYEALKPALHEVCSKSYPVLIGILGHGHAQGTYASDFSNNALNLYYPSSMTTLVCTIREIVRQLYQQLYFLYNQCRYETELSGWRDCSYGRGVGGSAWKCNTKQCADQNCPQTCDQKHNQTCKQHPNCGLKSPLQSFLEDGLVGFLPHNLSTKGTSFSCSSCPKTSPKTPCKIPMGFSEISVTASHTKLGEDILEVLDTFCGNRHSPLTRICTVFNSLLPSAPQTLGDLFGFYFNLLDGWNTKEDGIQKHREIAFCEAVNDANFGRRYTLDVNPRLSSVIHSSNQTNHRSGDMFSLVKCVSNSKSLHPCGTYLQSMSRDVYSIFSASNKKLYLSWLIYITERLYDLLRELFDECNRNCGSKGSKCKMSMCYDICNSKKPQSSSKSKHDESCHSIVECRFTLPTFSKYGFYFADASDLAGDIHARRISLGQLAGQLSGFIGGGEEVKDAILNGLHSNVNQLEKLLKTSCGGEGCCEYNDVKNNLNNINEIFKNHLKEEQKASKNLTDILNQCKLNDLNGPLKQLNDAITQKIEKLNEQIKQLELQQSGNNKSKNASEIGKFNKDLQSHNASKRSLETLKELCEIANKVNSSPSGECKNLLPNLTEGLEKFLGFNQTSKGYDGTGIVYSDLDRLCDGVMSFLHGVLQTVKDDESVTTYDNNPLNDINNVLRDLHDNVGKGRQAFPEAVSKVSEWLNRHGEQVEERTRGVKDKLGELIGKLSSDAGEYYTQVTSQERSSLETQLGAWNATVQAIHWDLDIIENQKVNDLDSSLISQITQKLEPVTTVIKHLKSVADDQEFGLAVGKVDSDIAAKKKHVREQIVEKSSQLRQKVNTKFDEIEQNIATVEGKREEDLASLMELVANLQIDVTDADRRAQVLAQHYDNKIVKKLNSMNDDVKGLNTVPISDGLQQVFDQVSGQLEPLKSQLDALAKAGKQIQQMVLKDLEYFKKDGDFGLNVSRQITQLRKELNDKLREYVTRYVKKVQWEVSKIRQSMDAVKPTSVGLHDSEFYKEANKVKDNISVLNGGLEKGAGLIGEAIHTAVTGVESALQQLDTKVQEDLGKLRTGIESELKIQMQRVVTAIQTKVNEIISGKRQNGEGLQAIKTKVWTDYASNFTKETFENTTLLGWIQKILDENEAVKDKLKLYVEGNTAGGKSYFNGSREIKNAQALHESIKTEIKKKLQAEVYTREQVTFVKQTTGKVLTDLNAVKGVCNDLSRELNKKLDAKNFAKQNTTLASDIATKIEEQLVQHDKRGTYSHNLVIAVSYILSSLSTATRHIASELTAFVQSCRFGNVDGALTTASSLITKLTPASDGAGNPSTNFADEINKDIIDTLTQKIGKAHTEISLQEKMDAYYKWVKGTQPLDSTSLKYMIDNIKRDVQKFFQSGTVDGTSSFNLADNGSFGDYLTQRSEAEKAIRNMLTKMETLEGAYEKIDMLDTALTTSITFSTPISTPDTGVALTDSIEKRVEANVESNEVNKQLGTLLNETAGKAIDKVDAKVNSIISSGLSDVGPNIKTQIEMLVQGSQQNNIRKLVDDLQRQINEAQSLVDTTKENAEGDIKRQVEELKNQVGTILEGIRKISAQITEFNSSLREAIDGARDAINSARQELQAKIIKDKDELTRTTEQAFDAVHTAAKQMFCKGHQEDLTKLHDLVEKQKSQIQTIIDEDKVKGVKGLLGKMKSDLMPPLNAYVTPASQKVPGNLKEESDKKKLRGLCATVNAGVSRLCLKLEKQTDFVTDYSKIKSSIKALTTLLTDLSYSNHFDHTFTKNLSEFNAKLEKCVPKQFGDAETPLLLNSIRSGLDALAKELQKHYVNKYEGCQPIKQWVSQSASQNDGQSAGQNTKLTPEGRKGAQVCLTIIHNLMWSTHHLFYNCLRNYRDIKMDGSTAGENKHELSKHLQRHGFDIDNLKTDKTGREVAVKLGNGFHTYSEFHKDPQQKIDFNAYLTLAKNATNGAAVLLKLFNYLETYNQVCHLELPKYKRYPCSVRDMLGWMCGLPYTAVYKTIEGHCKKLLNEENKATGKMPNREDPVICEILQRELCDNLSLTCQNSYHVLVTICGNGHGAPNSDYPYACEYSNNSRSFHYPTTVSALFDMLSDICRRLLCALYLLRIRCRYAASHGNGWRDCAYGQNIGGSSWSCNTKQCANQKCPQKVNQNTKQRCDQHPKCGVKSPLQAHLTDSLPGCLPHKLTSVGCSSKCLTCPKNSPGQQCIPPMGFWDLSTAASKQGVGNDIHDVLKRLCKDAYSPLPKLLHCLWTLHPSPPRSLGDMFAFYYNMFMAWTSTRFSDYAVFRSHLVDKTIPKCLPLGASVHNSHQASELTDALANLQYTSDDHKQAPQKDDPTKTHCDLCSITTKSTSCTNGLTCAPYIQSLSGTIYHTYANKNANLCLSWFVHLAWRLWEQLNELYEAFQGIDCKSSGCSKCNCSSGKHGDEERPCSCASIVECGGVLSTMYRFGCTFGSVKILNEKKVKCSNFTAQLYNVLHSPYFEKLFNVIDNFIYCIRLPFMTLLLALWSLSLLYLLHIAVVRLDVLRIRSHLRSPSSHRIAAQSLLAAARVRALANVKYFSP</sequence>
<evidence type="ECO:0008006" key="5">
    <source>
        <dbReference type="Google" id="ProtNLM"/>
    </source>
</evidence>
<name>A0A2H6KJG7_9APIC</name>
<proteinExistence type="predicted"/>
<evidence type="ECO:0000313" key="4">
    <source>
        <dbReference type="Proteomes" id="UP000236319"/>
    </source>
</evidence>
<accession>A0A2H6KJG7</accession>
<feature type="coiled-coil region" evidence="1">
    <location>
        <begin position="2644"/>
        <end position="2682"/>
    </location>
</feature>
<dbReference type="GeneID" id="39876890"/>
<evidence type="ECO:0000313" key="3">
    <source>
        <dbReference type="EMBL" id="GBE63120.1"/>
    </source>
</evidence>
<feature type="transmembrane region" description="Helical" evidence="2">
    <location>
        <begin position="3562"/>
        <end position="3585"/>
    </location>
</feature>
<reference evidence="3 4" key="1">
    <citation type="journal article" date="2017" name="BMC Genomics">
        <title>Whole-genome assembly of Babesia ovata and comparative genomics between closely related pathogens.</title>
        <authorList>
            <person name="Yamagishi J."/>
            <person name="Asada M."/>
            <person name="Hakimi H."/>
            <person name="Tanaka T.Q."/>
            <person name="Sugimoto C."/>
            <person name="Kawazu S."/>
        </authorList>
    </citation>
    <scope>NUCLEOTIDE SEQUENCE [LARGE SCALE GENOMIC DNA]</scope>
    <source>
        <strain evidence="3 4">Miyake</strain>
    </source>
</reference>
<dbReference type="EMBL" id="BDSA01000015">
    <property type="protein sequence ID" value="GBE63120.1"/>
    <property type="molecule type" value="Genomic_DNA"/>
</dbReference>
<dbReference type="VEuPathDB" id="PiroplasmaDB:BOVATA_046130"/>
<gene>
    <name evidence="3" type="ORF">BOVATA_046130</name>
</gene>
<keyword evidence="2" id="KW-1133">Transmembrane helix</keyword>